<evidence type="ECO:0000256" key="1">
    <source>
        <dbReference type="SAM" id="MobiDB-lite"/>
    </source>
</evidence>
<dbReference type="EMBL" id="OC004387">
    <property type="protein sequence ID" value="CAD7264422.1"/>
    <property type="molecule type" value="Genomic_DNA"/>
</dbReference>
<feature type="region of interest" description="Disordered" evidence="1">
    <location>
        <begin position="143"/>
        <end position="184"/>
    </location>
</feature>
<organism evidence="3">
    <name type="scientific">Timema shepardi</name>
    <name type="common">Walking stick</name>
    <dbReference type="NCBI Taxonomy" id="629360"/>
    <lineage>
        <taxon>Eukaryota</taxon>
        <taxon>Metazoa</taxon>
        <taxon>Ecdysozoa</taxon>
        <taxon>Arthropoda</taxon>
        <taxon>Hexapoda</taxon>
        <taxon>Insecta</taxon>
        <taxon>Pterygota</taxon>
        <taxon>Neoptera</taxon>
        <taxon>Polyneoptera</taxon>
        <taxon>Phasmatodea</taxon>
        <taxon>Timematodea</taxon>
        <taxon>Timematoidea</taxon>
        <taxon>Timematidae</taxon>
        <taxon>Timema</taxon>
    </lineage>
</organism>
<keyword evidence="2" id="KW-1133">Transmembrane helix</keyword>
<feature type="compositionally biased region" description="Basic and acidic residues" evidence="1">
    <location>
        <begin position="167"/>
        <end position="184"/>
    </location>
</feature>
<evidence type="ECO:0000313" key="3">
    <source>
        <dbReference type="EMBL" id="CAD7264422.1"/>
    </source>
</evidence>
<accession>A0A7R9G351</accession>
<reference evidence="3" key="1">
    <citation type="submission" date="2020-11" db="EMBL/GenBank/DDBJ databases">
        <authorList>
            <person name="Tran Van P."/>
        </authorList>
    </citation>
    <scope>NUCLEOTIDE SEQUENCE</scope>
</reference>
<keyword evidence="2" id="KW-0812">Transmembrane</keyword>
<feature type="transmembrane region" description="Helical" evidence="2">
    <location>
        <begin position="111"/>
        <end position="130"/>
    </location>
</feature>
<protein>
    <submittedName>
        <fullName evidence="3">Uncharacterized protein</fullName>
    </submittedName>
</protein>
<feature type="transmembrane region" description="Helical" evidence="2">
    <location>
        <begin position="78"/>
        <end position="99"/>
    </location>
</feature>
<proteinExistence type="predicted"/>
<sequence length="184" mass="20521">MLCAMAYCPVDRRADHSDVTQHYAHAVAHPPVRHHDHGGGDVLYYRSRVCLHSGRNKEQDFTLTSVIRALAAPVSMKSVLQSGWLLTVAFGNLVVIIIAEAKFFDSQANEFFLFAGLMLLDMALFCWMAMKYKYVETPEEDNAGANLPLEAPKSKSRNGSTSQPLNSEDKGRNGVENKSFNRDE</sequence>
<keyword evidence="2" id="KW-0472">Membrane</keyword>
<feature type="compositionally biased region" description="Polar residues" evidence="1">
    <location>
        <begin position="157"/>
        <end position="166"/>
    </location>
</feature>
<dbReference type="Gene3D" id="1.20.1250.20">
    <property type="entry name" value="MFS general substrate transporter like domains"/>
    <property type="match status" value="1"/>
</dbReference>
<dbReference type="InterPro" id="IPR036259">
    <property type="entry name" value="MFS_trans_sf"/>
</dbReference>
<gene>
    <name evidence="3" type="ORF">TSIB3V08_LOCUS8473</name>
</gene>
<name>A0A7R9G351_TIMSH</name>
<dbReference type="AlphaFoldDB" id="A0A7R9G351"/>
<evidence type="ECO:0000256" key="2">
    <source>
        <dbReference type="SAM" id="Phobius"/>
    </source>
</evidence>